<reference evidence="4" key="1">
    <citation type="journal article" date="2019" name="Int. J. Syst. Evol. Microbiol.">
        <title>The Global Catalogue of Microorganisms (GCM) 10K type strain sequencing project: providing services to taxonomists for standard genome sequencing and annotation.</title>
        <authorList>
            <consortium name="The Broad Institute Genomics Platform"/>
            <consortium name="The Broad Institute Genome Sequencing Center for Infectious Disease"/>
            <person name="Wu L."/>
            <person name="Ma J."/>
        </authorList>
    </citation>
    <scope>NUCLEOTIDE SEQUENCE [LARGE SCALE GENOMIC DNA]</scope>
    <source>
        <strain evidence="4">JCM 9371</strain>
    </source>
</reference>
<feature type="compositionally biased region" description="Low complexity" evidence="1">
    <location>
        <begin position="120"/>
        <end position="140"/>
    </location>
</feature>
<sequence length="312" mass="32168">MPDAILPPGVRPPPSGSGPFTTTPEAGPELEAGAVGPPTMAAVLTPVYHSEGEIPLDEPSAPGPAQPSAPAQAAGKEGAGKRRLLLVGGGAAAVLAAVAALFAIGGTGSGDDGAARKPAESPAASPAAPGTASPVPAPGAVNIDDEKTDPNDLAFADVFPTATLRLGGRTFTRDRWSINRDLAYAANGAMLRALTRENCRKVVRATYLDRSRSIAVTSGIAVMPTSAAALKVSRVGDPARYEWFRGMAGKHAPDIDRAGGYAAVTVRGRYVVYAYVQRIDGKQVKPGDPAIKQAAQQFLDHDVRPIEARARR</sequence>
<keyword evidence="4" id="KW-1185">Reference proteome</keyword>
<comment type="caution">
    <text evidence="3">The sequence shown here is derived from an EMBL/GenBank/DDBJ whole genome shotgun (WGS) entry which is preliminary data.</text>
</comment>
<keyword evidence="2" id="KW-0812">Transmembrane</keyword>
<keyword evidence="2" id="KW-1133">Transmembrane helix</keyword>
<feature type="region of interest" description="Disordered" evidence="1">
    <location>
        <begin position="1"/>
        <end position="76"/>
    </location>
</feature>
<gene>
    <name evidence="3" type="ORF">ACFQZM_13895</name>
</gene>
<accession>A0ABW2XIC3</accession>
<keyword evidence="2" id="KW-0472">Membrane</keyword>
<feature type="region of interest" description="Disordered" evidence="1">
    <location>
        <begin position="109"/>
        <end position="147"/>
    </location>
</feature>
<evidence type="ECO:0008006" key="5">
    <source>
        <dbReference type="Google" id="ProtNLM"/>
    </source>
</evidence>
<dbReference type="EMBL" id="JBHTGP010000006">
    <property type="protein sequence ID" value="MFD0685600.1"/>
    <property type="molecule type" value="Genomic_DNA"/>
</dbReference>
<evidence type="ECO:0000313" key="3">
    <source>
        <dbReference type="EMBL" id="MFD0685600.1"/>
    </source>
</evidence>
<evidence type="ECO:0000256" key="2">
    <source>
        <dbReference type="SAM" id="Phobius"/>
    </source>
</evidence>
<evidence type="ECO:0000256" key="1">
    <source>
        <dbReference type="SAM" id="MobiDB-lite"/>
    </source>
</evidence>
<evidence type="ECO:0000313" key="4">
    <source>
        <dbReference type="Proteomes" id="UP001597063"/>
    </source>
</evidence>
<protein>
    <recommendedName>
        <fullName evidence="5">Serine/threonine protein kinase</fullName>
    </recommendedName>
</protein>
<dbReference type="RefSeq" id="WP_131758570.1">
    <property type="nucleotide sequence ID" value="NZ_CAACUY010000054.1"/>
</dbReference>
<proteinExistence type="predicted"/>
<dbReference type="Proteomes" id="UP001597063">
    <property type="component" value="Unassembled WGS sequence"/>
</dbReference>
<feature type="transmembrane region" description="Helical" evidence="2">
    <location>
        <begin position="84"/>
        <end position="104"/>
    </location>
</feature>
<organism evidence="3 4">
    <name type="scientific">Actinomadura fibrosa</name>
    <dbReference type="NCBI Taxonomy" id="111802"/>
    <lineage>
        <taxon>Bacteria</taxon>
        <taxon>Bacillati</taxon>
        <taxon>Actinomycetota</taxon>
        <taxon>Actinomycetes</taxon>
        <taxon>Streptosporangiales</taxon>
        <taxon>Thermomonosporaceae</taxon>
        <taxon>Actinomadura</taxon>
    </lineage>
</organism>
<name>A0ABW2XIC3_9ACTN</name>